<comment type="caution">
    <text evidence="4">The sequence shown here is derived from an EMBL/GenBank/DDBJ whole genome shotgun (WGS) entry which is preliminary data.</text>
</comment>
<reference evidence="4 5" key="1">
    <citation type="submission" date="2016-07" db="EMBL/GenBank/DDBJ databases">
        <title>Pervasive Adenine N6-methylation of Active Genes in Fungi.</title>
        <authorList>
            <consortium name="DOE Joint Genome Institute"/>
            <person name="Mondo S.J."/>
            <person name="Dannebaum R.O."/>
            <person name="Kuo R.C."/>
            <person name="Labutti K."/>
            <person name="Haridas S."/>
            <person name="Kuo A."/>
            <person name="Salamov A."/>
            <person name="Ahrendt S.R."/>
            <person name="Lipzen A."/>
            <person name="Sullivan W."/>
            <person name="Andreopoulos W.B."/>
            <person name="Clum A."/>
            <person name="Lindquist E."/>
            <person name="Daum C."/>
            <person name="Ramamoorthy G.K."/>
            <person name="Gryganskyi A."/>
            <person name="Culley D."/>
            <person name="Magnuson J.K."/>
            <person name="James T.Y."/>
            <person name="O'Malley M.A."/>
            <person name="Stajich J.E."/>
            <person name="Spatafora J.W."/>
            <person name="Visel A."/>
            <person name="Grigoriev I.V."/>
        </authorList>
    </citation>
    <scope>NUCLEOTIDE SEQUENCE [LARGE SCALE GENOMIC DNA]</scope>
    <source>
        <strain evidence="4 5">PL171</strain>
    </source>
</reference>
<evidence type="ECO:0000313" key="5">
    <source>
        <dbReference type="Proteomes" id="UP000193411"/>
    </source>
</evidence>
<evidence type="ECO:0000256" key="2">
    <source>
        <dbReference type="SAM" id="MobiDB-lite"/>
    </source>
</evidence>
<gene>
    <name evidence="4" type="ORF">BCR44DRAFT_67955</name>
</gene>
<protein>
    <recommendedName>
        <fullName evidence="3">CCHC-type domain-containing protein</fullName>
    </recommendedName>
</protein>
<dbReference type="SUPFAM" id="SSF57756">
    <property type="entry name" value="Retrovirus zinc finger-like domains"/>
    <property type="match status" value="1"/>
</dbReference>
<dbReference type="GO" id="GO:0008270">
    <property type="term" value="F:zinc ion binding"/>
    <property type="evidence" value="ECO:0007669"/>
    <property type="project" value="UniProtKB-KW"/>
</dbReference>
<name>A0A1Y2HK77_9FUNG</name>
<feature type="domain" description="CCHC-type" evidence="3">
    <location>
        <begin position="44"/>
        <end position="58"/>
    </location>
</feature>
<dbReference type="GO" id="GO:0003676">
    <property type="term" value="F:nucleic acid binding"/>
    <property type="evidence" value="ECO:0007669"/>
    <property type="project" value="InterPro"/>
</dbReference>
<evidence type="ECO:0000259" key="3">
    <source>
        <dbReference type="PROSITE" id="PS50158"/>
    </source>
</evidence>
<dbReference type="AlphaFoldDB" id="A0A1Y2HK77"/>
<dbReference type="PROSITE" id="PS50158">
    <property type="entry name" value="ZF_CCHC"/>
    <property type="match status" value="1"/>
</dbReference>
<evidence type="ECO:0000313" key="4">
    <source>
        <dbReference type="EMBL" id="ORZ34985.1"/>
    </source>
</evidence>
<dbReference type="EMBL" id="MCFL01000025">
    <property type="protein sequence ID" value="ORZ34985.1"/>
    <property type="molecule type" value="Genomic_DNA"/>
</dbReference>
<organism evidence="4 5">
    <name type="scientific">Catenaria anguillulae PL171</name>
    <dbReference type="NCBI Taxonomy" id="765915"/>
    <lineage>
        <taxon>Eukaryota</taxon>
        <taxon>Fungi</taxon>
        <taxon>Fungi incertae sedis</taxon>
        <taxon>Blastocladiomycota</taxon>
        <taxon>Blastocladiomycetes</taxon>
        <taxon>Blastocladiales</taxon>
        <taxon>Catenariaceae</taxon>
        <taxon>Catenaria</taxon>
    </lineage>
</organism>
<keyword evidence="1" id="KW-0863">Zinc-finger</keyword>
<dbReference type="InterPro" id="IPR001878">
    <property type="entry name" value="Znf_CCHC"/>
</dbReference>
<keyword evidence="5" id="KW-1185">Reference proteome</keyword>
<keyword evidence="1" id="KW-0862">Zinc</keyword>
<dbReference type="Proteomes" id="UP000193411">
    <property type="component" value="Unassembled WGS sequence"/>
</dbReference>
<sequence length="58" mass="6152">MNRARALWAGGAGGSKKRPRDASDHAGRDQAVADGPNKKFRGQCYVCGEWGHPAKGCP</sequence>
<feature type="region of interest" description="Disordered" evidence="2">
    <location>
        <begin position="1"/>
        <end position="39"/>
    </location>
</feature>
<proteinExistence type="predicted"/>
<dbReference type="InterPro" id="IPR036875">
    <property type="entry name" value="Znf_CCHC_sf"/>
</dbReference>
<keyword evidence="1" id="KW-0479">Metal-binding</keyword>
<accession>A0A1Y2HK77</accession>
<evidence type="ECO:0000256" key="1">
    <source>
        <dbReference type="PROSITE-ProRule" id="PRU00047"/>
    </source>
</evidence>